<dbReference type="Pfam" id="PF14393">
    <property type="entry name" value="DUF4422"/>
    <property type="match status" value="1"/>
</dbReference>
<reference evidence="5 6" key="1">
    <citation type="submission" date="2009-12" db="EMBL/GenBank/DDBJ databases">
        <authorList>
            <person name="Shrivastava S."/>
            <person name="Madupu R."/>
            <person name="Durkin A.S."/>
            <person name="Torralba M."/>
            <person name="Methe B."/>
            <person name="Sutton G.G."/>
            <person name="Strausberg R.L."/>
            <person name="Nelson K.E."/>
        </authorList>
    </citation>
    <scope>NUCLEOTIDE SEQUENCE [LARGE SCALE GENOMIC DNA]</scope>
    <source>
        <strain evidence="5 6">W5455</strain>
    </source>
</reference>
<dbReference type="Pfam" id="PF01501">
    <property type="entry name" value="Glyco_transf_8"/>
    <property type="match status" value="1"/>
</dbReference>
<name>A0ABP2HRK5_9BACT</name>
<gene>
    <name evidence="5" type="ORF">HMPREF7215_1012</name>
</gene>
<protein>
    <submittedName>
        <fullName evidence="5">Glycosyltransferase, family 8</fullName>
    </submittedName>
</protein>
<dbReference type="InterPro" id="IPR029044">
    <property type="entry name" value="Nucleotide-diphossugar_trans"/>
</dbReference>
<dbReference type="InterPro" id="IPR025536">
    <property type="entry name" value="DUF4422"/>
</dbReference>
<dbReference type="RefSeq" id="WP_009165923.1">
    <property type="nucleotide sequence ID" value="NZ_ADFP01000124.1"/>
</dbReference>
<evidence type="ECO:0000256" key="3">
    <source>
        <dbReference type="ARBA" id="ARBA00022723"/>
    </source>
</evidence>
<dbReference type="PANTHER" id="PTHR13778">
    <property type="entry name" value="GLYCOSYLTRANSFERASE 8 DOMAIN-CONTAINING PROTEIN"/>
    <property type="match status" value="1"/>
</dbReference>
<dbReference type="InterPro" id="IPR050748">
    <property type="entry name" value="Glycosyltrans_8_dom-fam"/>
</dbReference>
<evidence type="ECO:0000259" key="4">
    <source>
        <dbReference type="Pfam" id="PF14393"/>
    </source>
</evidence>
<accession>A0ABP2HRK5</accession>
<proteinExistence type="predicted"/>
<dbReference type="SUPFAM" id="SSF53448">
    <property type="entry name" value="Nucleotide-diphospho-sugar transferases"/>
    <property type="match status" value="1"/>
</dbReference>
<evidence type="ECO:0000313" key="6">
    <source>
        <dbReference type="Proteomes" id="UP000006462"/>
    </source>
</evidence>
<keyword evidence="3" id="KW-0479">Metal-binding</keyword>
<dbReference type="PANTHER" id="PTHR13778:SF47">
    <property type="entry name" value="LIPOPOLYSACCHARIDE 1,3-GALACTOSYLTRANSFERASE"/>
    <property type="match status" value="1"/>
</dbReference>
<evidence type="ECO:0000256" key="1">
    <source>
        <dbReference type="ARBA" id="ARBA00022676"/>
    </source>
</evidence>
<sequence>MRQIKIFVTHSPNRNTKAICHPLFVNVIAGSDFQTERVPDNMLKDNVGDNISSKNKSYCELTTQYWAWKNCTADYYGFCHYRRFFSFNENELPQDDWGVAVYPEVNETMLSELCMDEKSMRRKIEQYDFLIARGIDTQILRAKSVYDHYKEAPQLHIEDVDLLMKIIREKYPELFDTARHFFRAHTFYPCNMFIMKTEFFDRYSTILFDVLAEFEKRADMSHYSREGYRTPGHLGERFAGIFYEYLQKEGTRKLGELQIALVKNPQTEQEIVVNARENDVPAVLAANEKYVPILGTCLKSIADHCSSSRSYKLYIFHTDIQEESQRNLKTFLESDNFSLTFVNVSLHVGKYRLRAKEHVTTETFYRFLILDLLKMYDKVLYLDCDMIIQRDIADLYDLDLGTNLIGAALDPDFTGQCNGANPATRKYCDAVLKLKDCFTYFQAGVLLMNVAELNKSVTVRQLLEMAETGIYKYSDQDILNVVCEGRALYLDMAWNLLSDCDHYRWHHVVKFAPHYILDMYENAREKPYIIHYAGFLKPWMKLGEDFGYEFWKAARETPFYEELLYAALVPHGNTTRPQNFLHMLINRLVPLAKAVLPKGSRLRYFARHLYYRIKNKS</sequence>
<dbReference type="InterPro" id="IPR002495">
    <property type="entry name" value="Glyco_trans_8"/>
</dbReference>
<dbReference type="Proteomes" id="UP000006462">
    <property type="component" value="Unassembled WGS sequence"/>
</dbReference>
<keyword evidence="2" id="KW-0808">Transferase</keyword>
<comment type="caution">
    <text evidence="5">The sequence shown here is derived from an EMBL/GenBank/DDBJ whole genome shotgun (WGS) entry which is preliminary data.</text>
</comment>
<organism evidence="5 6">
    <name type="scientific">Pyramidobacter piscolens W5455</name>
    <dbReference type="NCBI Taxonomy" id="352165"/>
    <lineage>
        <taxon>Bacteria</taxon>
        <taxon>Thermotogati</taxon>
        <taxon>Synergistota</taxon>
        <taxon>Synergistia</taxon>
        <taxon>Synergistales</taxon>
        <taxon>Dethiosulfovibrionaceae</taxon>
        <taxon>Pyramidobacter</taxon>
    </lineage>
</organism>
<evidence type="ECO:0000256" key="2">
    <source>
        <dbReference type="ARBA" id="ARBA00022679"/>
    </source>
</evidence>
<evidence type="ECO:0000313" key="5">
    <source>
        <dbReference type="EMBL" id="EFB89636.1"/>
    </source>
</evidence>
<keyword evidence="1" id="KW-0328">Glycosyltransferase</keyword>
<dbReference type="EMBL" id="ADFP01000124">
    <property type="protein sequence ID" value="EFB89636.1"/>
    <property type="molecule type" value="Genomic_DNA"/>
</dbReference>
<dbReference type="CDD" id="cd04194">
    <property type="entry name" value="GT8_A4GalT_like"/>
    <property type="match status" value="1"/>
</dbReference>
<dbReference type="Gene3D" id="3.90.550.10">
    <property type="entry name" value="Spore Coat Polysaccharide Biosynthesis Protein SpsA, Chain A"/>
    <property type="match status" value="1"/>
</dbReference>
<keyword evidence="6" id="KW-1185">Reference proteome</keyword>
<feature type="domain" description="DUF4422" evidence="4">
    <location>
        <begin position="15"/>
        <end position="244"/>
    </location>
</feature>